<dbReference type="HOGENOM" id="CLU_3215389_0_0_7"/>
<dbReference type="AlphaFoldDB" id="B6WSW3"/>
<organism evidence="1 2">
    <name type="scientific">Desulfovibrio piger ATCC 29098</name>
    <dbReference type="NCBI Taxonomy" id="411464"/>
    <lineage>
        <taxon>Bacteria</taxon>
        <taxon>Pseudomonadati</taxon>
        <taxon>Thermodesulfobacteriota</taxon>
        <taxon>Desulfovibrionia</taxon>
        <taxon>Desulfovibrionales</taxon>
        <taxon>Desulfovibrionaceae</taxon>
        <taxon>Desulfovibrio</taxon>
    </lineage>
</organism>
<comment type="caution">
    <text evidence="1">The sequence shown here is derived from an EMBL/GenBank/DDBJ whole genome shotgun (WGS) entry which is preliminary data.</text>
</comment>
<dbReference type="EMBL" id="ABXU01000029">
    <property type="protein sequence ID" value="EEB33875.1"/>
    <property type="molecule type" value="Genomic_DNA"/>
</dbReference>
<proteinExistence type="predicted"/>
<evidence type="ECO:0000313" key="2">
    <source>
        <dbReference type="Proteomes" id="UP000003676"/>
    </source>
</evidence>
<reference evidence="1 2" key="2">
    <citation type="submission" date="2008-10" db="EMBL/GenBank/DDBJ databases">
        <authorList>
            <person name="Fulton L."/>
            <person name="Clifton S."/>
            <person name="Fulton B."/>
            <person name="Xu J."/>
            <person name="Minx P."/>
            <person name="Pepin K.H."/>
            <person name="Johnson M."/>
            <person name="Bhonagiri V."/>
            <person name="Nash W.E."/>
            <person name="Mardis E.R."/>
            <person name="Wilson R.K."/>
        </authorList>
    </citation>
    <scope>NUCLEOTIDE SEQUENCE [LARGE SCALE GENOMIC DNA]</scope>
    <source>
        <strain evidence="1 2">ATCC 29098</strain>
    </source>
</reference>
<accession>B6WSW3</accession>
<evidence type="ECO:0000313" key="1">
    <source>
        <dbReference type="EMBL" id="EEB33875.1"/>
    </source>
</evidence>
<reference evidence="1 2" key="1">
    <citation type="submission" date="2008-10" db="EMBL/GenBank/DDBJ databases">
        <title>Draft genome sequence of Desulvovibrio piger (ATCC 29098).</title>
        <authorList>
            <person name="Sudarsanam P."/>
            <person name="Ley R."/>
            <person name="Guruge J."/>
            <person name="Turnbaugh P.J."/>
            <person name="Mahowald M."/>
            <person name="Liep D."/>
            <person name="Gordon J."/>
        </authorList>
    </citation>
    <scope>NUCLEOTIDE SEQUENCE [LARGE SCALE GENOMIC DNA]</scope>
    <source>
        <strain evidence="1 2">ATCC 29098</strain>
    </source>
</reference>
<name>B6WSW3_9BACT</name>
<gene>
    <name evidence="1" type="ORF">DESPIG_01165</name>
</gene>
<dbReference type="Proteomes" id="UP000003676">
    <property type="component" value="Unassembled WGS sequence"/>
</dbReference>
<sequence>MRVTKIQLKNWKNFSGCGCSAAFPYVFGGRQCCREILFLMPFGL</sequence>
<protein>
    <submittedName>
        <fullName evidence="1">Uncharacterized protein</fullName>
    </submittedName>
</protein>